<gene>
    <name evidence="2" type="ORF">LYPA_23C022672</name>
</gene>
<proteinExistence type="predicted"/>
<dbReference type="AlphaFoldDB" id="A0A485NUS9"/>
<feature type="compositionally biased region" description="Acidic residues" evidence="1">
    <location>
        <begin position="67"/>
        <end position="77"/>
    </location>
</feature>
<keyword evidence="3" id="KW-1185">Reference proteome</keyword>
<reference evidence="2 3" key="1">
    <citation type="submission" date="2019-01" db="EMBL/GenBank/DDBJ databases">
        <authorList>
            <person name="Alioto T."/>
            <person name="Alioto T."/>
        </authorList>
    </citation>
    <scope>NUCLEOTIDE SEQUENCE [LARGE SCALE GENOMIC DNA]</scope>
</reference>
<feature type="region of interest" description="Disordered" evidence="1">
    <location>
        <begin position="61"/>
        <end position="90"/>
    </location>
</feature>
<name>A0A485NUS9_LYNPA</name>
<evidence type="ECO:0000313" key="3">
    <source>
        <dbReference type="Proteomes" id="UP000386466"/>
    </source>
</evidence>
<dbReference type="EMBL" id="CAAGRJ010021213">
    <property type="protein sequence ID" value="VFV35436.1"/>
    <property type="molecule type" value="Genomic_DNA"/>
</dbReference>
<protein>
    <submittedName>
        <fullName evidence="2">Kiaa0651 protein</fullName>
    </submittedName>
</protein>
<sequence length="356" mass="38700">MAFSTLATESFVIWASVCAHTRTHTTGLRVPPMSGDFPKEFLAGGDLVSRGHSRRCLSVDESRAQLEEEEEEEEEEQEGKKKEGDGFHTVPLRRSGAFRAHSHHPFKRHSWGPDRDLQDPLSRSKLQTSGCTCPQEPPLVRSREELDAFLELQHQGGRPSRVGQSCCHPSVGPLDRSATGMLSKSASMSGISCLLGCSDPAGNLCQPSATDLSRSCSQLEGGSGTWADSPLRRTLSFLLGMTGKAKGWVQQLPELQLDPGQRGNQESTTLWRRTHSHACRATSSSDPGKLGTAPGRSTSGGGAGERKWLIPSYLTRVIERKRWALSEGQAGTQSSLKMGVEAEKGWSLRSASFTET</sequence>
<organism evidence="2 3">
    <name type="scientific">Lynx pardinus</name>
    <name type="common">Iberian lynx</name>
    <name type="synonym">Felis pardina</name>
    <dbReference type="NCBI Taxonomy" id="191816"/>
    <lineage>
        <taxon>Eukaryota</taxon>
        <taxon>Metazoa</taxon>
        <taxon>Chordata</taxon>
        <taxon>Craniata</taxon>
        <taxon>Vertebrata</taxon>
        <taxon>Euteleostomi</taxon>
        <taxon>Mammalia</taxon>
        <taxon>Eutheria</taxon>
        <taxon>Laurasiatheria</taxon>
        <taxon>Carnivora</taxon>
        <taxon>Feliformia</taxon>
        <taxon>Felidae</taxon>
        <taxon>Felinae</taxon>
        <taxon>Lynx</taxon>
    </lineage>
</organism>
<dbReference type="Proteomes" id="UP000386466">
    <property type="component" value="Unassembled WGS sequence"/>
</dbReference>
<evidence type="ECO:0000313" key="2">
    <source>
        <dbReference type="EMBL" id="VFV35436.1"/>
    </source>
</evidence>
<feature type="region of interest" description="Disordered" evidence="1">
    <location>
        <begin position="103"/>
        <end position="137"/>
    </location>
</feature>
<feature type="region of interest" description="Disordered" evidence="1">
    <location>
        <begin position="273"/>
        <end position="304"/>
    </location>
</feature>
<evidence type="ECO:0000256" key="1">
    <source>
        <dbReference type="SAM" id="MobiDB-lite"/>
    </source>
</evidence>
<accession>A0A485NUS9</accession>